<feature type="domain" description="SHOCT" evidence="2">
    <location>
        <begin position="114"/>
        <end position="140"/>
    </location>
</feature>
<feature type="transmembrane region" description="Helical" evidence="1">
    <location>
        <begin position="65"/>
        <end position="86"/>
    </location>
</feature>
<protein>
    <submittedName>
        <fullName evidence="3">SHOCT domain-containing protein</fullName>
    </submittedName>
</protein>
<proteinExistence type="predicted"/>
<sequence>MRSSRSSDKSANIWGILAGSAIIISGAIWGFFPISGDCGAPFIPAESSNFFTAGSCSTEAVGPRVGAIVAIVVGLIVLIAAIHYFLQLADVDVDPASERDAKPTMIERDSLTSELSELARLRASGALDDDEYRIAKARALGTNRGE</sequence>
<keyword evidence="1" id="KW-0472">Membrane</keyword>
<organism evidence="3 4">
    <name type="scientific">Cryobacterium ruanii</name>
    <dbReference type="NCBI Taxonomy" id="1259197"/>
    <lineage>
        <taxon>Bacteria</taxon>
        <taxon>Bacillati</taxon>
        <taxon>Actinomycetota</taxon>
        <taxon>Actinomycetes</taxon>
        <taxon>Micrococcales</taxon>
        <taxon>Microbacteriaceae</taxon>
        <taxon>Cryobacterium</taxon>
    </lineage>
</organism>
<reference evidence="3 4" key="1">
    <citation type="submission" date="2019-03" db="EMBL/GenBank/DDBJ databases">
        <title>Genomics of glacier-inhabiting Cryobacterium strains.</title>
        <authorList>
            <person name="Liu Q."/>
            <person name="Xin Y.-H."/>
        </authorList>
    </citation>
    <scope>NUCLEOTIDE SEQUENCE [LARGE SCALE GENOMIC DNA]</scope>
    <source>
        <strain evidence="3 4">Sr36</strain>
    </source>
</reference>
<dbReference type="Proteomes" id="UP000298154">
    <property type="component" value="Unassembled WGS sequence"/>
</dbReference>
<gene>
    <name evidence="3" type="ORF">E3T47_03275</name>
</gene>
<keyword evidence="1" id="KW-1133">Transmembrane helix</keyword>
<keyword evidence="4" id="KW-1185">Reference proteome</keyword>
<accession>A0A4R9AUM5</accession>
<dbReference type="Pfam" id="PF09851">
    <property type="entry name" value="SHOCT"/>
    <property type="match status" value="1"/>
</dbReference>
<evidence type="ECO:0000313" key="3">
    <source>
        <dbReference type="EMBL" id="TFD68977.1"/>
    </source>
</evidence>
<dbReference type="RefSeq" id="WP_134554204.1">
    <property type="nucleotide sequence ID" value="NZ_SOHK01000005.1"/>
</dbReference>
<dbReference type="AlphaFoldDB" id="A0A4R9AUM5"/>
<evidence type="ECO:0000256" key="1">
    <source>
        <dbReference type="SAM" id="Phobius"/>
    </source>
</evidence>
<evidence type="ECO:0000313" key="4">
    <source>
        <dbReference type="Proteomes" id="UP000298154"/>
    </source>
</evidence>
<dbReference type="EMBL" id="SOHK01000005">
    <property type="protein sequence ID" value="TFD68977.1"/>
    <property type="molecule type" value="Genomic_DNA"/>
</dbReference>
<feature type="transmembrane region" description="Helical" evidence="1">
    <location>
        <begin position="12"/>
        <end position="32"/>
    </location>
</feature>
<comment type="caution">
    <text evidence="3">The sequence shown here is derived from an EMBL/GenBank/DDBJ whole genome shotgun (WGS) entry which is preliminary data.</text>
</comment>
<keyword evidence="1" id="KW-0812">Transmembrane</keyword>
<dbReference type="InterPro" id="IPR018649">
    <property type="entry name" value="SHOCT"/>
</dbReference>
<name>A0A4R9AUM5_9MICO</name>
<evidence type="ECO:0000259" key="2">
    <source>
        <dbReference type="Pfam" id="PF09851"/>
    </source>
</evidence>